<dbReference type="eggNOG" id="ENOG502ZV5A">
    <property type="taxonomic scope" value="Bacteria"/>
</dbReference>
<dbReference type="OrthoDB" id="956078at2"/>
<dbReference type="KEGG" id="hhy:Halhy_5421"/>
<gene>
    <name evidence="1" type="ordered locus">Halhy_5421</name>
</gene>
<evidence type="ECO:0000313" key="2">
    <source>
        <dbReference type="Proteomes" id="UP000008461"/>
    </source>
</evidence>
<evidence type="ECO:0000313" key="1">
    <source>
        <dbReference type="EMBL" id="AEE53246.1"/>
    </source>
</evidence>
<dbReference type="AlphaFoldDB" id="F4KR08"/>
<name>F4KR08_HALH1</name>
<protein>
    <recommendedName>
        <fullName evidence="3">N-acetyltransferase domain-containing protein</fullName>
    </recommendedName>
</protein>
<keyword evidence="2" id="KW-1185">Reference proteome</keyword>
<reference evidence="1 2" key="1">
    <citation type="journal article" date="2011" name="Stand. Genomic Sci.">
        <title>Complete genome sequence of Haliscomenobacter hydrossis type strain (O).</title>
        <authorList>
            <consortium name="US DOE Joint Genome Institute (JGI-PGF)"/>
            <person name="Daligault H."/>
            <person name="Lapidus A."/>
            <person name="Zeytun A."/>
            <person name="Nolan M."/>
            <person name="Lucas S."/>
            <person name="Del Rio T.G."/>
            <person name="Tice H."/>
            <person name="Cheng J.F."/>
            <person name="Tapia R."/>
            <person name="Han C."/>
            <person name="Goodwin L."/>
            <person name="Pitluck S."/>
            <person name="Liolios K."/>
            <person name="Pagani I."/>
            <person name="Ivanova N."/>
            <person name="Huntemann M."/>
            <person name="Mavromatis K."/>
            <person name="Mikhailova N."/>
            <person name="Pati A."/>
            <person name="Chen A."/>
            <person name="Palaniappan K."/>
            <person name="Land M."/>
            <person name="Hauser L."/>
            <person name="Brambilla E.M."/>
            <person name="Rohde M."/>
            <person name="Verbarg S."/>
            <person name="Goker M."/>
            <person name="Bristow J."/>
            <person name="Eisen J.A."/>
            <person name="Markowitz V."/>
            <person name="Hugenholtz P."/>
            <person name="Kyrpides N.C."/>
            <person name="Klenk H.P."/>
            <person name="Woyke T."/>
        </authorList>
    </citation>
    <scope>NUCLEOTIDE SEQUENCE [LARGE SCALE GENOMIC DNA]</scope>
    <source>
        <strain evidence="2">ATCC 27775 / DSM 1100 / LMG 10767 / O</strain>
    </source>
</reference>
<dbReference type="RefSeq" id="WP_013767780.1">
    <property type="nucleotide sequence ID" value="NC_015510.1"/>
</dbReference>
<proteinExistence type="predicted"/>
<accession>F4KR08</accession>
<organism evidence="1 2">
    <name type="scientific">Haliscomenobacter hydrossis (strain ATCC 27775 / DSM 1100 / LMG 10767 / O)</name>
    <dbReference type="NCBI Taxonomy" id="760192"/>
    <lineage>
        <taxon>Bacteria</taxon>
        <taxon>Pseudomonadati</taxon>
        <taxon>Bacteroidota</taxon>
        <taxon>Saprospiria</taxon>
        <taxon>Saprospirales</taxon>
        <taxon>Haliscomenobacteraceae</taxon>
        <taxon>Haliscomenobacter</taxon>
    </lineage>
</organism>
<dbReference type="HOGENOM" id="CLU_125389_1_0_10"/>
<dbReference type="STRING" id="760192.Halhy_5421"/>
<evidence type="ECO:0008006" key="3">
    <source>
        <dbReference type="Google" id="ProtNLM"/>
    </source>
</evidence>
<dbReference type="EMBL" id="CP002691">
    <property type="protein sequence ID" value="AEE53246.1"/>
    <property type="molecule type" value="Genomic_DNA"/>
</dbReference>
<sequence length="155" mass="17825">MKLINPTSQETFEAEISGLVSKDYKSIRDSKQFDFDWANEKGFQIYKLTLKDEEEILGLMSIIDVHHELRIHLNLIESAKKHQGRDKKLEGIPGCLIAFAARIAFNKGYNGFVSLIPKTRLIDYYIKQYGFSQYGRNLAIEGEASMDLIKKYLLS</sequence>
<dbReference type="Proteomes" id="UP000008461">
    <property type="component" value="Chromosome"/>
</dbReference>
<reference key="2">
    <citation type="submission" date="2011-04" db="EMBL/GenBank/DDBJ databases">
        <title>Complete sequence of chromosome of Haliscomenobacter hydrossis DSM 1100.</title>
        <authorList>
            <consortium name="US DOE Joint Genome Institute (JGI-PGF)"/>
            <person name="Lucas S."/>
            <person name="Han J."/>
            <person name="Lapidus A."/>
            <person name="Bruce D."/>
            <person name="Goodwin L."/>
            <person name="Pitluck S."/>
            <person name="Peters L."/>
            <person name="Kyrpides N."/>
            <person name="Mavromatis K."/>
            <person name="Ivanova N."/>
            <person name="Ovchinnikova G."/>
            <person name="Pagani I."/>
            <person name="Daligault H."/>
            <person name="Detter J.C."/>
            <person name="Han C."/>
            <person name="Land M."/>
            <person name="Hauser L."/>
            <person name="Markowitz V."/>
            <person name="Cheng J.-F."/>
            <person name="Hugenholtz P."/>
            <person name="Woyke T."/>
            <person name="Wu D."/>
            <person name="Verbarg S."/>
            <person name="Frueling A."/>
            <person name="Brambilla E."/>
            <person name="Klenk H.-P."/>
            <person name="Eisen J.A."/>
        </authorList>
    </citation>
    <scope>NUCLEOTIDE SEQUENCE</scope>
    <source>
        <strain>DSM 1100</strain>
    </source>
</reference>